<dbReference type="InterPro" id="IPR002549">
    <property type="entry name" value="AI-2E-like"/>
</dbReference>
<sequence length="349" mass="37412">MQSNTLVKLTCAALLAVLLGSVFVVAKGIIVPIFFAAIMAYVIAHTANRLSKVPGLRWCPVWSLRLMTLVIFAIILVVFFGVIVSTGQELLARLPDYQANVETLVQETFSLLGRSGPVDWGQIYEATFGQLDVRAAVLSLLSSLTSAGGTLFLILIYAFFLLSERGRFVGKIYAAATTEAQAQKILAVVAEINNQIANYLGTKTSINLILGVMSYVILLVLGVDFALFWAILIALLNYIPYVGSMLGVALPVALSIAQFGSLQTTALVLASLLAAQLWVGNYLEPRLIGKQLNMSPLIILLSLSVFSALWGLAGAILAVPLTSIIAITLGAFDETRFVAVLLAETVEDS</sequence>
<evidence type="ECO:0000256" key="4">
    <source>
        <dbReference type="ARBA" id="ARBA00022989"/>
    </source>
</evidence>
<keyword evidence="5 6" id="KW-0472">Membrane</keyword>
<evidence type="ECO:0000313" key="7">
    <source>
        <dbReference type="EMBL" id="NVO57945.1"/>
    </source>
</evidence>
<gene>
    <name evidence="7" type="ORF">HW561_19280</name>
</gene>
<accession>A0ABX2PUS8</accession>
<evidence type="ECO:0000256" key="5">
    <source>
        <dbReference type="ARBA" id="ARBA00023136"/>
    </source>
</evidence>
<protein>
    <submittedName>
        <fullName evidence="7">AI-2E family transporter</fullName>
    </submittedName>
</protein>
<dbReference type="Proteomes" id="UP000630805">
    <property type="component" value="Unassembled WGS sequence"/>
</dbReference>
<feature type="transmembrane region" description="Helical" evidence="6">
    <location>
        <begin position="137"/>
        <end position="162"/>
    </location>
</feature>
<feature type="transmembrane region" description="Helical" evidence="6">
    <location>
        <begin position="12"/>
        <end position="43"/>
    </location>
</feature>
<evidence type="ECO:0000256" key="3">
    <source>
        <dbReference type="ARBA" id="ARBA00022692"/>
    </source>
</evidence>
<organism evidence="7 8">
    <name type="scientific">Ruegeria haliotis</name>
    <dbReference type="NCBI Taxonomy" id="2747601"/>
    <lineage>
        <taxon>Bacteria</taxon>
        <taxon>Pseudomonadati</taxon>
        <taxon>Pseudomonadota</taxon>
        <taxon>Alphaproteobacteria</taxon>
        <taxon>Rhodobacterales</taxon>
        <taxon>Roseobacteraceae</taxon>
        <taxon>Ruegeria</taxon>
    </lineage>
</organism>
<feature type="transmembrane region" description="Helical" evidence="6">
    <location>
        <begin position="295"/>
        <end position="319"/>
    </location>
</feature>
<keyword evidence="8" id="KW-1185">Reference proteome</keyword>
<comment type="subcellular location">
    <subcellularLocation>
        <location evidence="1">Membrane</location>
        <topology evidence="1">Multi-pass membrane protein</topology>
    </subcellularLocation>
</comment>
<reference evidence="7 8" key="1">
    <citation type="submission" date="2020-06" db="EMBL/GenBank/DDBJ databases">
        <authorList>
            <person name="Cao W.R."/>
        </authorList>
    </citation>
    <scope>NUCLEOTIDE SEQUENCE [LARGE SCALE GENOMIC DNA]</scope>
    <source>
        <strain evidence="7 8">B1Z28</strain>
    </source>
</reference>
<feature type="transmembrane region" description="Helical" evidence="6">
    <location>
        <begin position="264"/>
        <end position="283"/>
    </location>
</feature>
<comment type="similarity">
    <text evidence="2">Belongs to the autoinducer-2 exporter (AI-2E) (TC 2.A.86) family.</text>
</comment>
<dbReference type="RefSeq" id="WP_176867009.1">
    <property type="nucleotide sequence ID" value="NZ_JABXWT010000016.1"/>
</dbReference>
<evidence type="ECO:0000256" key="1">
    <source>
        <dbReference type="ARBA" id="ARBA00004141"/>
    </source>
</evidence>
<keyword evidence="3 6" id="KW-0812">Transmembrane</keyword>
<evidence type="ECO:0000256" key="2">
    <source>
        <dbReference type="ARBA" id="ARBA00009773"/>
    </source>
</evidence>
<evidence type="ECO:0000313" key="8">
    <source>
        <dbReference type="Proteomes" id="UP000630805"/>
    </source>
</evidence>
<evidence type="ECO:0000256" key="6">
    <source>
        <dbReference type="SAM" id="Phobius"/>
    </source>
</evidence>
<feature type="transmembrane region" description="Helical" evidence="6">
    <location>
        <begin position="208"/>
        <end position="232"/>
    </location>
</feature>
<dbReference type="PANTHER" id="PTHR21716:SF64">
    <property type="entry name" value="AI-2 TRANSPORT PROTEIN TQSA"/>
    <property type="match status" value="1"/>
</dbReference>
<proteinExistence type="inferred from homology"/>
<keyword evidence="4 6" id="KW-1133">Transmembrane helix</keyword>
<dbReference type="EMBL" id="JABXWT010000016">
    <property type="protein sequence ID" value="NVO57945.1"/>
    <property type="molecule type" value="Genomic_DNA"/>
</dbReference>
<dbReference type="Pfam" id="PF01594">
    <property type="entry name" value="AI-2E_transport"/>
    <property type="match status" value="1"/>
</dbReference>
<comment type="caution">
    <text evidence="7">The sequence shown here is derived from an EMBL/GenBank/DDBJ whole genome shotgun (WGS) entry which is preliminary data.</text>
</comment>
<name>A0ABX2PUS8_9RHOB</name>
<dbReference type="PANTHER" id="PTHR21716">
    <property type="entry name" value="TRANSMEMBRANE PROTEIN"/>
    <property type="match status" value="1"/>
</dbReference>
<feature type="transmembrane region" description="Helical" evidence="6">
    <location>
        <begin position="238"/>
        <end position="257"/>
    </location>
</feature>
<feature type="transmembrane region" description="Helical" evidence="6">
    <location>
        <begin position="64"/>
        <end position="84"/>
    </location>
</feature>